<gene>
    <name evidence="2" type="ORF">AAF712_010789</name>
</gene>
<keyword evidence="3" id="KW-1185">Reference proteome</keyword>
<dbReference type="EMBL" id="JBBXMP010000108">
    <property type="protein sequence ID" value="KAL0062305.1"/>
    <property type="molecule type" value="Genomic_DNA"/>
</dbReference>
<comment type="caution">
    <text evidence="2">The sequence shown here is derived from an EMBL/GenBank/DDBJ whole genome shotgun (WGS) entry which is preliminary data.</text>
</comment>
<evidence type="ECO:0000313" key="3">
    <source>
        <dbReference type="Proteomes" id="UP001437256"/>
    </source>
</evidence>
<organism evidence="2 3">
    <name type="scientific">Marasmius tenuissimus</name>
    <dbReference type="NCBI Taxonomy" id="585030"/>
    <lineage>
        <taxon>Eukaryota</taxon>
        <taxon>Fungi</taxon>
        <taxon>Dikarya</taxon>
        <taxon>Basidiomycota</taxon>
        <taxon>Agaricomycotina</taxon>
        <taxon>Agaricomycetes</taxon>
        <taxon>Agaricomycetidae</taxon>
        <taxon>Agaricales</taxon>
        <taxon>Marasmiineae</taxon>
        <taxon>Marasmiaceae</taxon>
        <taxon>Marasmius</taxon>
    </lineage>
</organism>
<reference evidence="2 3" key="1">
    <citation type="submission" date="2024-05" db="EMBL/GenBank/DDBJ databases">
        <title>A draft genome resource for the thread blight pathogen Marasmius tenuissimus strain MS-2.</title>
        <authorList>
            <person name="Yulfo-Soto G.E."/>
            <person name="Baruah I.K."/>
            <person name="Amoako-Attah I."/>
            <person name="Bukari Y."/>
            <person name="Meinhardt L.W."/>
            <person name="Bailey B.A."/>
            <person name="Cohen S.P."/>
        </authorList>
    </citation>
    <scope>NUCLEOTIDE SEQUENCE [LARGE SCALE GENOMIC DNA]</scope>
    <source>
        <strain evidence="2 3">MS-2</strain>
    </source>
</reference>
<evidence type="ECO:0000256" key="1">
    <source>
        <dbReference type="SAM" id="MobiDB-lite"/>
    </source>
</evidence>
<feature type="region of interest" description="Disordered" evidence="1">
    <location>
        <begin position="101"/>
        <end position="143"/>
    </location>
</feature>
<proteinExistence type="predicted"/>
<protein>
    <submittedName>
        <fullName evidence="2">Uncharacterized protein</fullName>
    </submittedName>
</protein>
<dbReference type="Proteomes" id="UP001437256">
    <property type="component" value="Unassembled WGS sequence"/>
</dbReference>
<evidence type="ECO:0000313" key="2">
    <source>
        <dbReference type="EMBL" id="KAL0062305.1"/>
    </source>
</evidence>
<feature type="compositionally biased region" description="Acidic residues" evidence="1">
    <location>
        <begin position="133"/>
        <end position="143"/>
    </location>
</feature>
<sequence>MPDSTPDIETWLRGENLYYYSYNSEGGSAMTEEERILLGLPSLTSDVRADYLQWDDNAYEFMEKWQKAKGFDYTTADYAKSLGIPDLSANPQEERCFEDMTDSPDVLKEDPMDVDSDEVAHTREICSSSGLSEEVEDDRMDLD</sequence>
<name>A0ABR2ZLX7_9AGAR</name>
<accession>A0ABR2ZLX7</accession>